<dbReference type="InterPro" id="IPR023843">
    <property type="entry name" value="CRISPR-assoc_Cas1_cyanobact"/>
</dbReference>
<dbReference type="Gene3D" id="1.20.120.920">
    <property type="entry name" value="CRISPR-associated endonuclease Cas1, C-terminal domain"/>
    <property type="match status" value="1"/>
</dbReference>
<dbReference type="GO" id="GO:0004519">
    <property type="term" value="F:endonuclease activity"/>
    <property type="evidence" value="ECO:0007669"/>
    <property type="project" value="UniProtKB-KW"/>
</dbReference>
<keyword evidence="7 10" id="KW-0238">DNA-binding</keyword>
<reference evidence="11 12" key="1">
    <citation type="submission" date="2021-03" db="EMBL/GenBank/DDBJ databases">
        <title>Metabolic Capacity of the Antarctic Cyanobacterium Phormidium pseudopriestleyi that Sustains Oxygenic Photosynthesis in the Presence of Hydrogen Sulfide.</title>
        <authorList>
            <person name="Lumian J.E."/>
            <person name="Jungblut A.D."/>
            <person name="Dillon M.L."/>
            <person name="Hawes I."/>
            <person name="Doran P.T."/>
            <person name="Mackey T.J."/>
            <person name="Dick G.J."/>
            <person name="Grettenberger C.L."/>
            <person name="Sumner D.Y."/>
        </authorList>
    </citation>
    <scope>NUCLEOTIDE SEQUENCE [LARGE SCALE GENOMIC DNA]</scope>
    <source>
        <strain evidence="11 12">FRX01</strain>
    </source>
</reference>
<dbReference type="CDD" id="cd09634">
    <property type="entry name" value="Cas1_I-II-III"/>
    <property type="match status" value="1"/>
</dbReference>
<evidence type="ECO:0000256" key="1">
    <source>
        <dbReference type="ARBA" id="ARBA00022722"/>
    </source>
</evidence>
<keyword evidence="6 10" id="KW-0051">Antiviral defense</keyword>
<dbReference type="InterPro" id="IPR042206">
    <property type="entry name" value="CRISPR-assoc_Cas1_C"/>
</dbReference>
<dbReference type="Gene3D" id="3.100.10.20">
    <property type="entry name" value="CRISPR-associated endonuclease Cas1, N-terminal domain"/>
    <property type="match status" value="1"/>
</dbReference>
<dbReference type="PANTHER" id="PTHR34353:SF2">
    <property type="entry name" value="CRISPR-ASSOCIATED ENDONUCLEASE CAS1 1"/>
    <property type="match status" value="1"/>
</dbReference>
<evidence type="ECO:0000256" key="7">
    <source>
        <dbReference type="ARBA" id="ARBA00023125"/>
    </source>
</evidence>
<evidence type="ECO:0000256" key="9">
    <source>
        <dbReference type="ARBA" id="ARBA00038592"/>
    </source>
</evidence>
<comment type="similarity">
    <text evidence="10">Belongs to the CRISPR-associated endonuclease Cas1 family.</text>
</comment>
<dbReference type="RefSeq" id="WP_207089014.1">
    <property type="nucleotide sequence ID" value="NZ_JAFLQW010000424.1"/>
</dbReference>
<keyword evidence="2 10" id="KW-0479">Metal-binding</keyword>
<dbReference type="HAMAP" id="MF_01470">
    <property type="entry name" value="Cas1"/>
    <property type="match status" value="1"/>
</dbReference>
<evidence type="ECO:0000256" key="10">
    <source>
        <dbReference type="HAMAP-Rule" id="MF_01470"/>
    </source>
</evidence>
<evidence type="ECO:0000313" key="12">
    <source>
        <dbReference type="Proteomes" id="UP000664844"/>
    </source>
</evidence>
<evidence type="ECO:0000256" key="2">
    <source>
        <dbReference type="ARBA" id="ARBA00022723"/>
    </source>
</evidence>
<dbReference type="NCBIfam" id="TIGR04093">
    <property type="entry name" value="cas1_CYANO"/>
    <property type="match status" value="1"/>
</dbReference>
<comment type="caution">
    <text evidence="11">The sequence shown here is derived from an EMBL/GenBank/DDBJ whole genome shotgun (WGS) entry which is preliminary data.</text>
</comment>
<keyword evidence="4 10" id="KW-0378">Hydrolase</keyword>
<accession>A0ABS3FTU9</accession>
<feature type="binding site" evidence="10">
    <location>
        <position position="224"/>
    </location>
    <ligand>
        <name>Mn(2+)</name>
        <dbReference type="ChEBI" id="CHEBI:29035"/>
    </ligand>
</feature>
<evidence type="ECO:0000256" key="4">
    <source>
        <dbReference type="ARBA" id="ARBA00022801"/>
    </source>
</evidence>
<evidence type="ECO:0000256" key="5">
    <source>
        <dbReference type="ARBA" id="ARBA00022842"/>
    </source>
</evidence>
<protein>
    <recommendedName>
        <fullName evidence="10">CRISPR-associated endonuclease Cas1</fullName>
        <ecNumber evidence="10">3.1.-.-</ecNumber>
    </recommendedName>
</protein>
<keyword evidence="1 10" id="KW-0540">Nuclease</keyword>
<dbReference type="InterPro" id="IPR042211">
    <property type="entry name" value="CRISPR-assoc_Cas1_N"/>
</dbReference>
<sequence>MGTVYITQDDCFIGKTDERLSIRANKQKMLDVPLINIEGVVVLGRATVSPAVVNELLTRHIPLSFLTHTGRYLGRLEPEVTKNIFVRKAQWQAAGETEKSVHLVRGFIRGKLKNYRIALMRKQRERTELNFSTQIARLQEGISSLERTTSIDSLRGLEGAGSAAYFQCFDALIRTEGFSFEARRRRPPTDPVNALLSLGYSLLRHDIQSAVNIVGFDPYLGYLHVERYGRPSLALDLMEEFRPLVVDAAVLNAINTRLITPADFTTEPISNAVSLTPEALRIFLRLYEQKKQSEFKHPVMGRKCSYQESFEIQGRLMAKYLMAEIDQYPPLVLK</sequence>
<comment type="cofactor">
    <cofactor evidence="10">
        <name>Mg(2+)</name>
        <dbReference type="ChEBI" id="CHEBI:18420"/>
    </cofactor>
    <cofactor evidence="10">
        <name>Mn(2+)</name>
        <dbReference type="ChEBI" id="CHEBI:29035"/>
    </cofactor>
</comment>
<evidence type="ECO:0000256" key="8">
    <source>
        <dbReference type="ARBA" id="ARBA00023211"/>
    </source>
</evidence>
<dbReference type="PANTHER" id="PTHR34353">
    <property type="entry name" value="CRISPR-ASSOCIATED ENDONUCLEASE CAS1 1"/>
    <property type="match status" value="1"/>
</dbReference>
<keyword evidence="12" id="KW-1185">Reference proteome</keyword>
<evidence type="ECO:0000256" key="3">
    <source>
        <dbReference type="ARBA" id="ARBA00022759"/>
    </source>
</evidence>
<feature type="binding site" evidence="10">
    <location>
        <position position="239"/>
    </location>
    <ligand>
        <name>Mn(2+)</name>
        <dbReference type="ChEBI" id="CHEBI:29035"/>
    </ligand>
</feature>
<dbReference type="Pfam" id="PF01867">
    <property type="entry name" value="Cas_Cas1"/>
    <property type="match status" value="1"/>
</dbReference>
<comment type="function">
    <text evidence="10">CRISPR (clustered regularly interspaced short palindromic repeat), is an adaptive immune system that provides protection against mobile genetic elements (viruses, transposable elements and conjugative plasmids). CRISPR clusters contain spacers, sequences complementary to antecedent mobile elements, and target invading nucleic acids. CRISPR clusters are transcribed and processed into CRISPR RNA (crRNA). Acts as a dsDNA endonuclease. Involved in the integration of spacer DNA into the CRISPR cassette.</text>
</comment>
<keyword evidence="3 10" id="KW-0255">Endonuclease</keyword>
<dbReference type="NCBIfam" id="TIGR00287">
    <property type="entry name" value="cas1"/>
    <property type="match status" value="1"/>
</dbReference>
<keyword evidence="8 10" id="KW-0464">Manganese</keyword>
<evidence type="ECO:0000256" key="6">
    <source>
        <dbReference type="ARBA" id="ARBA00023118"/>
    </source>
</evidence>
<comment type="subunit">
    <text evidence="9 10">Homodimer, forms a heterotetramer with a Cas2 homodimer.</text>
</comment>
<name>A0ABS3FTU9_9CYAN</name>
<proteinExistence type="inferred from homology"/>
<dbReference type="InterPro" id="IPR050646">
    <property type="entry name" value="Cas1"/>
</dbReference>
<dbReference type="EMBL" id="JAFLQW010000424">
    <property type="protein sequence ID" value="MBO0350541.1"/>
    <property type="molecule type" value="Genomic_DNA"/>
</dbReference>
<organism evidence="11 12">
    <name type="scientific">Phormidium pseudopriestleyi FRX01</name>
    <dbReference type="NCBI Taxonomy" id="1759528"/>
    <lineage>
        <taxon>Bacteria</taxon>
        <taxon>Bacillati</taxon>
        <taxon>Cyanobacteriota</taxon>
        <taxon>Cyanophyceae</taxon>
        <taxon>Oscillatoriophycideae</taxon>
        <taxon>Oscillatoriales</taxon>
        <taxon>Oscillatoriaceae</taxon>
        <taxon>Phormidium</taxon>
    </lineage>
</organism>
<dbReference type="InterPro" id="IPR002729">
    <property type="entry name" value="CRISPR-assoc_Cas1"/>
</dbReference>
<evidence type="ECO:0000313" key="11">
    <source>
        <dbReference type="EMBL" id="MBO0350541.1"/>
    </source>
</evidence>
<feature type="binding site" evidence="10">
    <location>
        <position position="158"/>
    </location>
    <ligand>
        <name>Mn(2+)</name>
        <dbReference type="ChEBI" id="CHEBI:29035"/>
    </ligand>
</feature>
<gene>
    <name evidence="11" type="primary">cas1d</name>
    <name evidence="10" type="synonym">cas1</name>
    <name evidence="11" type="ORF">J0895_15840</name>
</gene>
<dbReference type="Proteomes" id="UP000664844">
    <property type="component" value="Unassembled WGS sequence"/>
</dbReference>
<dbReference type="EC" id="3.1.-.-" evidence="10"/>
<keyword evidence="5 10" id="KW-0460">Magnesium</keyword>